<evidence type="ECO:0000313" key="11">
    <source>
        <dbReference type="EMBL" id="OAD41892.1"/>
    </source>
</evidence>
<evidence type="ECO:0000256" key="3">
    <source>
        <dbReference type="ARBA" id="ARBA00011529"/>
    </source>
</evidence>
<dbReference type="NCBIfam" id="TIGR00975">
    <property type="entry name" value="3a0107s03"/>
    <property type="match status" value="1"/>
</dbReference>
<gene>
    <name evidence="10" type="ORF">LPB072_12775</name>
    <name evidence="11" type="ORF">LPB72_11395</name>
</gene>
<feature type="domain" description="PBP" evidence="9">
    <location>
        <begin position="25"/>
        <end position="310"/>
    </location>
</feature>
<organism evidence="10 13">
    <name type="scientific">Hydrogenophaga crassostreae</name>
    <dbReference type="NCBI Taxonomy" id="1763535"/>
    <lineage>
        <taxon>Bacteria</taxon>
        <taxon>Pseudomonadati</taxon>
        <taxon>Pseudomonadota</taxon>
        <taxon>Betaproteobacteria</taxon>
        <taxon>Burkholderiales</taxon>
        <taxon>Comamonadaceae</taxon>
        <taxon>Hydrogenophaga</taxon>
    </lineage>
</organism>
<dbReference type="PANTHER" id="PTHR42996">
    <property type="entry name" value="PHOSPHATE-BINDING PROTEIN PSTS"/>
    <property type="match status" value="1"/>
</dbReference>
<dbReference type="OrthoDB" id="9801510at2"/>
<accession>A0A167HY83</accession>
<reference evidence="10 13" key="2">
    <citation type="submission" date="2016-10" db="EMBL/GenBank/DDBJ databases">
        <title>Hydorgenophaga sp. LPB0072 isolated from gastropod.</title>
        <authorList>
            <person name="Kim E."/>
            <person name="Yi H."/>
        </authorList>
    </citation>
    <scope>NUCLEOTIDE SEQUENCE [LARGE SCALE GENOMIC DNA]</scope>
    <source>
        <strain evidence="10 13">LPB0072</strain>
    </source>
</reference>
<evidence type="ECO:0000256" key="2">
    <source>
        <dbReference type="ARBA" id="ARBA00008725"/>
    </source>
</evidence>
<dbReference type="EMBL" id="LVWD01000013">
    <property type="protein sequence ID" value="OAD41892.1"/>
    <property type="molecule type" value="Genomic_DNA"/>
</dbReference>
<dbReference type="GO" id="GO:0042301">
    <property type="term" value="F:phosphate ion binding"/>
    <property type="evidence" value="ECO:0007669"/>
    <property type="project" value="InterPro"/>
</dbReference>
<comment type="function">
    <text evidence="1 7">Part of the ABC transporter complex PstSACB involved in phosphate import.</text>
</comment>
<reference evidence="11 12" key="1">
    <citation type="submission" date="2016-02" db="EMBL/GenBank/DDBJ databases">
        <title>Draft genome sequence of Hydrogenophaga sp. LPB0072.</title>
        <authorList>
            <person name="Shin S.-K."/>
            <person name="Yi H."/>
        </authorList>
    </citation>
    <scope>NUCLEOTIDE SEQUENCE [LARGE SCALE GENOMIC DNA]</scope>
    <source>
        <strain evidence="11 12">LPB0072</strain>
    </source>
</reference>
<dbReference type="Proteomes" id="UP000185680">
    <property type="component" value="Chromosome"/>
</dbReference>
<dbReference type="EMBL" id="CP017476">
    <property type="protein sequence ID" value="AOW13597.1"/>
    <property type="molecule type" value="Genomic_DNA"/>
</dbReference>
<dbReference type="InterPro" id="IPR024370">
    <property type="entry name" value="PBP_domain"/>
</dbReference>
<dbReference type="NCBIfam" id="NF008171">
    <property type="entry name" value="PRK10918.1"/>
    <property type="match status" value="1"/>
</dbReference>
<name>A0A167HY83_9BURK</name>
<dbReference type="RefSeq" id="WP_066090355.1">
    <property type="nucleotide sequence ID" value="NZ_CP017476.1"/>
</dbReference>
<comment type="subunit">
    <text evidence="3 7">The complex is composed of two ATP-binding proteins (PstB), two transmembrane proteins (PstC and PstA) and a solute-binding protein (PstS).</text>
</comment>
<dbReference type="InterPro" id="IPR006311">
    <property type="entry name" value="TAT_signal"/>
</dbReference>
<proteinExistence type="inferred from homology"/>
<dbReference type="GO" id="GO:0043190">
    <property type="term" value="C:ATP-binding cassette (ABC) transporter complex"/>
    <property type="evidence" value="ECO:0007669"/>
    <property type="project" value="InterPro"/>
</dbReference>
<comment type="similarity">
    <text evidence="2 7">Belongs to the PstS family.</text>
</comment>
<evidence type="ECO:0000256" key="6">
    <source>
        <dbReference type="ARBA" id="ARBA00022592"/>
    </source>
</evidence>
<evidence type="ECO:0000313" key="12">
    <source>
        <dbReference type="Proteomes" id="UP000185657"/>
    </source>
</evidence>
<evidence type="ECO:0000256" key="1">
    <source>
        <dbReference type="ARBA" id="ARBA00002841"/>
    </source>
</evidence>
<keyword evidence="5 7" id="KW-0813">Transport</keyword>
<dbReference type="CDD" id="cd13565">
    <property type="entry name" value="PBP2_PstS"/>
    <property type="match status" value="1"/>
</dbReference>
<sequence>MNSKRTLLKTVAAAALASLAMGSALAAEITGAGATFPFPVYAKWGEAYKAATGNSMNYQSIGSSGGIKQIQAKTVAFGASDAPQSGDDLDKDGMVQFPAIIGGTVPVLNLEGFKPGELQVTGPVLADIFLGNITKWNDAKLVALNPGKTLPSSSITVVHRADGSGTTFNFTDYLSSVSKDWADKVGTNKAVKWPAESSVGGKGNEGVAANVNRVKGAVGYVEYAYVKKNNMNYMRLQNADGKYVGPDEQAFAAAAAGVDWFSKPGMAVSMVNAKGAESWPISTASFILMYKKPANKAESAEVLKFFDWSFKNGKQMAADLDYVALPDVLTDAIRSKVWSQIEK</sequence>
<keyword evidence="8" id="KW-0732">Signal</keyword>
<dbReference type="InterPro" id="IPR005673">
    <property type="entry name" value="ABC_phos-bd_PstS"/>
</dbReference>
<dbReference type="InterPro" id="IPR050962">
    <property type="entry name" value="Phosphate-bind_PstS"/>
</dbReference>
<evidence type="ECO:0000313" key="10">
    <source>
        <dbReference type="EMBL" id="AOW13597.1"/>
    </source>
</evidence>
<dbReference type="PROSITE" id="PS51318">
    <property type="entry name" value="TAT"/>
    <property type="match status" value="1"/>
</dbReference>
<protein>
    <recommendedName>
        <fullName evidence="4 7">Phosphate-binding protein PstS</fullName>
    </recommendedName>
</protein>
<keyword evidence="12" id="KW-1185">Reference proteome</keyword>
<dbReference type="PIRSF" id="PIRSF002756">
    <property type="entry name" value="PstS"/>
    <property type="match status" value="1"/>
</dbReference>
<dbReference type="Pfam" id="PF12849">
    <property type="entry name" value="PBP_like_2"/>
    <property type="match status" value="1"/>
</dbReference>
<evidence type="ECO:0000259" key="9">
    <source>
        <dbReference type="Pfam" id="PF12849"/>
    </source>
</evidence>
<dbReference type="STRING" id="1763535.LPB072_12775"/>
<feature type="chain" id="PRO_5044549611" description="Phosphate-binding protein PstS" evidence="8">
    <location>
        <begin position="27"/>
        <end position="343"/>
    </location>
</feature>
<evidence type="ECO:0000313" key="13">
    <source>
        <dbReference type="Proteomes" id="UP000185680"/>
    </source>
</evidence>
<dbReference type="AlphaFoldDB" id="A0A167HY83"/>
<dbReference type="PANTHER" id="PTHR42996:SF1">
    <property type="entry name" value="PHOSPHATE-BINDING PROTEIN PSTS"/>
    <property type="match status" value="1"/>
</dbReference>
<evidence type="ECO:0000256" key="5">
    <source>
        <dbReference type="ARBA" id="ARBA00022448"/>
    </source>
</evidence>
<dbReference type="Proteomes" id="UP000185657">
    <property type="component" value="Unassembled WGS sequence"/>
</dbReference>
<evidence type="ECO:0000256" key="8">
    <source>
        <dbReference type="SAM" id="SignalP"/>
    </source>
</evidence>
<dbReference type="GO" id="GO:0035435">
    <property type="term" value="P:phosphate ion transmembrane transport"/>
    <property type="evidence" value="ECO:0007669"/>
    <property type="project" value="InterPro"/>
</dbReference>
<dbReference type="SUPFAM" id="SSF53850">
    <property type="entry name" value="Periplasmic binding protein-like II"/>
    <property type="match status" value="1"/>
</dbReference>
<evidence type="ECO:0000256" key="7">
    <source>
        <dbReference type="PIRNR" id="PIRNR002756"/>
    </source>
</evidence>
<dbReference type="KEGG" id="hyl:LPB072_12775"/>
<keyword evidence="6 7" id="KW-0592">Phosphate transport</keyword>
<dbReference type="Gene3D" id="3.40.190.10">
    <property type="entry name" value="Periplasmic binding protein-like II"/>
    <property type="match status" value="2"/>
</dbReference>
<feature type="signal peptide" evidence="8">
    <location>
        <begin position="1"/>
        <end position="26"/>
    </location>
</feature>
<evidence type="ECO:0000256" key="4">
    <source>
        <dbReference type="ARBA" id="ARBA00021889"/>
    </source>
</evidence>